<dbReference type="SMART" id="SM00165">
    <property type="entry name" value="UBA"/>
    <property type="match status" value="1"/>
</dbReference>
<dbReference type="PANTHER" id="PTHR20930">
    <property type="entry name" value="OVARIAN CARCINOMA ANTIGEN CA125-RELATED"/>
    <property type="match status" value="1"/>
</dbReference>
<dbReference type="InterPro" id="IPR000433">
    <property type="entry name" value="Znf_ZZ"/>
</dbReference>
<dbReference type="CDD" id="cd02249">
    <property type="entry name" value="ZZ"/>
    <property type="match status" value="1"/>
</dbReference>
<evidence type="ECO:0000256" key="1">
    <source>
        <dbReference type="ARBA" id="ARBA00022723"/>
    </source>
</evidence>
<feature type="domain" description="ZZ-type" evidence="7">
    <location>
        <begin position="345"/>
        <end position="398"/>
    </location>
</feature>
<feature type="compositionally biased region" description="Basic and acidic residues" evidence="5">
    <location>
        <begin position="589"/>
        <end position="610"/>
    </location>
</feature>
<name>W2ZY34_PHYNI</name>
<dbReference type="CDD" id="cd02340">
    <property type="entry name" value="ZZ_NBR1_like"/>
    <property type="match status" value="1"/>
</dbReference>
<reference evidence="8 10" key="1">
    <citation type="submission" date="2013-11" db="EMBL/GenBank/DDBJ databases">
        <title>The Genome Sequence of Phytophthora parasitica P10297.</title>
        <authorList>
            <consortium name="The Broad Institute Genomics Platform"/>
            <person name="Russ C."/>
            <person name="Tyler B."/>
            <person name="Panabieres F."/>
            <person name="Shan W."/>
            <person name="Tripathy S."/>
            <person name="Grunwald N."/>
            <person name="Machado M."/>
            <person name="Johnson C.S."/>
            <person name="Walker B."/>
            <person name="Young S.K."/>
            <person name="Zeng Q."/>
            <person name="Gargeya S."/>
            <person name="Fitzgerald M."/>
            <person name="Haas B."/>
            <person name="Abouelleil A."/>
            <person name="Allen A.W."/>
            <person name="Alvarado L."/>
            <person name="Arachchi H.M."/>
            <person name="Berlin A.M."/>
            <person name="Chapman S.B."/>
            <person name="Gainer-Dewar J."/>
            <person name="Goldberg J."/>
            <person name="Griggs A."/>
            <person name="Gujja S."/>
            <person name="Hansen M."/>
            <person name="Howarth C."/>
            <person name="Imamovic A."/>
            <person name="Ireland A."/>
            <person name="Larimer J."/>
            <person name="McCowan C."/>
            <person name="Murphy C."/>
            <person name="Pearson M."/>
            <person name="Poon T.W."/>
            <person name="Priest M."/>
            <person name="Roberts A."/>
            <person name="Saif S."/>
            <person name="Shea T."/>
            <person name="Sisk P."/>
            <person name="Sykes S."/>
            <person name="Wortman J."/>
            <person name="Nusbaum C."/>
            <person name="Birren B."/>
        </authorList>
    </citation>
    <scope>NUCLEOTIDE SEQUENCE [LARGE SCALE GENOMIC DNA]</scope>
    <source>
        <strain evidence="8 10">P10297</strain>
    </source>
</reference>
<keyword evidence="1" id="KW-0479">Metal-binding</keyword>
<dbReference type="Pfam" id="PF00569">
    <property type="entry name" value="ZZ"/>
    <property type="match status" value="2"/>
</dbReference>
<sequence>MTTRTLEIRTTDAELQHSLSLPTEDGQIITMVQLQATAASLLPDKEFSLCYTDSDGDRVAITNDADLKELDKFMQDEQLQCVDVLVEPQVPVTAKRAATAVKTQLRGLVTAMSKLTAKPETTPTPSSAMDLLVTSLQAMDVAGSAVELETIKKELLLILQDEAFRSVVLEFSATEEFKDLVDAMVAAIYEEDAQAIEDTVTARFDELLVFTQRVVARCPSLKPVMVSVAKSLMTSLVRNNDNEMDGKNTSDSPSCSSSSSCCSDDQETVDIEVLAEEVPLHSGIVCDGCEKSPLVGVRYKSLEVPNFDLCEECEASGNFIRFEPFIKITDPSRTPKLKRTSELVHPCVTCDGCEMNPIVGVRFKSQTKENFDLCESCEASGKWTESHGPFTKIEEPAVMRALKFTCRRGGKFGHHGKFGRHHHGHGHHGHDHHRKFGRHSGKFGHGNHHRGRGKFGRHGHCHGSPDFTFHGHHPDHHGPPGFPGYEFPGHGFPFHHEGHTEFARHFHGHHGHSSGFDDRRHHGHPGFSPPGHFGRFGRFGPPPFESMDPRESPISRGFEHGRPPFPTEFEHWGHPSFREHRGRHGHHMRFSDQGDENKKHKEEEEGDRPYHWHHGCHGRGRWGRGVTNEAAQEAAATEAKLSTDEDKIDYSEALKQLASMGFNDIEKNMLALELARGNVGGAVNALLSE</sequence>
<dbReference type="Pfam" id="PF00564">
    <property type="entry name" value="PB1"/>
    <property type="match status" value="1"/>
</dbReference>
<feature type="domain" description="ZZ-type" evidence="7">
    <location>
        <begin position="281"/>
        <end position="344"/>
    </location>
</feature>
<dbReference type="SMART" id="SM00291">
    <property type="entry name" value="ZnF_ZZ"/>
    <property type="match status" value="2"/>
</dbReference>
<gene>
    <name evidence="8" type="ORF">F442_03607</name>
    <name evidence="9" type="ORF">F442_03608</name>
</gene>
<dbReference type="GO" id="GO:0008270">
    <property type="term" value="F:zinc ion binding"/>
    <property type="evidence" value="ECO:0007669"/>
    <property type="project" value="UniProtKB-KW"/>
</dbReference>
<evidence type="ECO:0000256" key="3">
    <source>
        <dbReference type="ARBA" id="ARBA00022833"/>
    </source>
</evidence>
<dbReference type="Gene3D" id="3.30.60.90">
    <property type="match status" value="2"/>
</dbReference>
<accession>W2ZY34</accession>
<dbReference type="AlphaFoldDB" id="W2ZY34"/>
<evidence type="ECO:0000259" key="7">
    <source>
        <dbReference type="PROSITE" id="PS50135"/>
    </source>
</evidence>
<dbReference type="PROSITE" id="PS50030">
    <property type="entry name" value="UBA"/>
    <property type="match status" value="1"/>
</dbReference>
<dbReference type="EMBL" id="ANIY01000836">
    <property type="protein sequence ID" value="ETP51179.1"/>
    <property type="molecule type" value="Genomic_DNA"/>
</dbReference>
<feature type="compositionally biased region" description="Low complexity" evidence="5">
    <location>
        <begin position="250"/>
        <end position="261"/>
    </location>
</feature>
<dbReference type="Proteomes" id="UP000018948">
    <property type="component" value="Unassembled WGS sequence"/>
</dbReference>
<dbReference type="InterPro" id="IPR043145">
    <property type="entry name" value="Znf_ZZ_sf"/>
</dbReference>
<proteinExistence type="predicted"/>
<dbReference type="SUPFAM" id="SSF46934">
    <property type="entry name" value="UBA-like"/>
    <property type="match status" value="1"/>
</dbReference>
<comment type="caution">
    <text evidence="8">The sequence shown here is derived from an EMBL/GenBank/DDBJ whole genome shotgun (WGS) entry which is preliminary data.</text>
</comment>
<dbReference type="SUPFAM" id="SSF57850">
    <property type="entry name" value="RING/U-box"/>
    <property type="match status" value="2"/>
</dbReference>
<keyword evidence="2 4" id="KW-0863">Zinc-finger</keyword>
<dbReference type="OrthoDB" id="10064100at2759"/>
<evidence type="ECO:0008006" key="11">
    <source>
        <dbReference type="Google" id="ProtNLM"/>
    </source>
</evidence>
<evidence type="ECO:0000256" key="4">
    <source>
        <dbReference type="PROSITE-ProRule" id="PRU00228"/>
    </source>
</evidence>
<dbReference type="InterPro" id="IPR015940">
    <property type="entry name" value="UBA"/>
</dbReference>
<evidence type="ECO:0000313" key="10">
    <source>
        <dbReference type="Proteomes" id="UP000018948"/>
    </source>
</evidence>
<dbReference type="SUPFAM" id="SSF54277">
    <property type="entry name" value="CAD &amp; PB1 domains"/>
    <property type="match status" value="1"/>
</dbReference>
<organism evidence="8 10">
    <name type="scientific">Phytophthora nicotianae P10297</name>
    <dbReference type="NCBI Taxonomy" id="1317064"/>
    <lineage>
        <taxon>Eukaryota</taxon>
        <taxon>Sar</taxon>
        <taxon>Stramenopiles</taxon>
        <taxon>Oomycota</taxon>
        <taxon>Peronosporomycetes</taxon>
        <taxon>Peronosporales</taxon>
        <taxon>Peronosporaceae</taxon>
        <taxon>Phytophthora</taxon>
    </lineage>
</organism>
<evidence type="ECO:0000256" key="2">
    <source>
        <dbReference type="ARBA" id="ARBA00022771"/>
    </source>
</evidence>
<dbReference type="PANTHER" id="PTHR20930:SF0">
    <property type="entry name" value="PROTEIN ILRUN"/>
    <property type="match status" value="1"/>
</dbReference>
<feature type="region of interest" description="Disordered" evidence="5">
    <location>
        <begin position="581"/>
        <end position="612"/>
    </location>
</feature>
<dbReference type="InterPro" id="IPR009060">
    <property type="entry name" value="UBA-like_sf"/>
</dbReference>
<evidence type="ECO:0000313" key="9">
    <source>
        <dbReference type="EMBL" id="ETP51180.1"/>
    </source>
</evidence>
<evidence type="ECO:0000259" key="6">
    <source>
        <dbReference type="PROSITE" id="PS50030"/>
    </source>
</evidence>
<dbReference type="InterPro" id="IPR000270">
    <property type="entry name" value="PB1_dom"/>
</dbReference>
<dbReference type="PROSITE" id="PS50135">
    <property type="entry name" value="ZF_ZZ_2"/>
    <property type="match status" value="2"/>
</dbReference>
<evidence type="ECO:0000313" key="8">
    <source>
        <dbReference type="EMBL" id="ETP51179.1"/>
    </source>
</evidence>
<dbReference type="EMBL" id="ANIY01000836">
    <property type="protein sequence ID" value="ETP51180.1"/>
    <property type="molecule type" value="Genomic_DNA"/>
</dbReference>
<dbReference type="Gene3D" id="1.10.8.10">
    <property type="entry name" value="DNA helicase RuvA subunit, C-terminal domain"/>
    <property type="match status" value="1"/>
</dbReference>
<feature type="region of interest" description="Disordered" evidence="5">
    <location>
        <begin position="239"/>
        <end position="261"/>
    </location>
</feature>
<protein>
    <recommendedName>
        <fullName evidence="11">ZZ-type domain-containing protein</fullName>
    </recommendedName>
</protein>
<keyword evidence="3" id="KW-0862">Zinc</keyword>
<evidence type="ECO:0000256" key="5">
    <source>
        <dbReference type="SAM" id="MobiDB-lite"/>
    </source>
</evidence>
<feature type="domain" description="UBA" evidence="6">
    <location>
        <begin position="642"/>
        <end position="689"/>
    </location>
</feature>